<dbReference type="Proteomes" id="UP001179952">
    <property type="component" value="Unassembled WGS sequence"/>
</dbReference>
<dbReference type="EMBL" id="JAUJYN010000013">
    <property type="protein sequence ID" value="KAK1258732.1"/>
    <property type="molecule type" value="Genomic_DNA"/>
</dbReference>
<keyword evidence="2" id="KW-1185">Reference proteome</keyword>
<protein>
    <submittedName>
        <fullName evidence="1">Uncharacterized protein</fullName>
    </submittedName>
</protein>
<proteinExistence type="predicted"/>
<sequence length="210" mass="23857">MFILPILPSHLIVLSPQYKPLSLPTTTLNLSVCDHPHHKMMKERMGLGFGLNLLLLLAMVANNLLSISTTSPPPHPLRPLPSPPVPDHLRQLSTIASSYTNAGPRLDEIHRPPPLSARSMRDCETLPPQIYYTNAMDGMTIRDCHKKLLQKTPFNILTSIPKMQVQAKLVYVIVSNYKPYRDYFEIIQIGTVRPFLPKFMLVQHRCISIY</sequence>
<evidence type="ECO:0000313" key="1">
    <source>
        <dbReference type="EMBL" id="KAK1258732.1"/>
    </source>
</evidence>
<accession>A0AAV9A3J0</accession>
<reference evidence="1" key="2">
    <citation type="submission" date="2023-06" db="EMBL/GenBank/DDBJ databases">
        <authorList>
            <person name="Ma L."/>
            <person name="Liu K.-W."/>
            <person name="Li Z."/>
            <person name="Hsiao Y.-Y."/>
            <person name="Qi Y."/>
            <person name="Fu T."/>
            <person name="Tang G."/>
            <person name="Zhang D."/>
            <person name="Sun W.-H."/>
            <person name="Liu D.-K."/>
            <person name="Li Y."/>
            <person name="Chen G.-Z."/>
            <person name="Liu X.-D."/>
            <person name="Liao X.-Y."/>
            <person name="Jiang Y.-T."/>
            <person name="Yu X."/>
            <person name="Hao Y."/>
            <person name="Huang J."/>
            <person name="Zhao X.-W."/>
            <person name="Ke S."/>
            <person name="Chen Y.-Y."/>
            <person name="Wu W.-L."/>
            <person name="Hsu J.-L."/>
            <person name="Lin Y.-F."/>
            <person name="Huang M.-D."/>
            <person name="Li C.-Y."/>
            <person name="Huang L."/>
            <person name="Wang Z.-W."/>
            <person name="Zhao X."/>
            <person name="Zhong W.-Y."/>
            <person name="Peng D.-H."/>
            <person name="Ahmad S."/>
            <person name="Lan S."/>
            <person name="Zhang J.-S."/>
            <person name="Tsai W.-C."/>
            <person name="Van De Peer Y."/>
            <person name="Liu Z.-J."/>
        </authorList>
    </citation>
    <scope>NUCLEOTIDE SEQUENCE</scope>
    <source>
        <strain evidence="1">SCP</strain>
        <tissue evidence="1">Leaves</tissue>
    </source>
</reference>
<evidence type="ECO:0000313" key="2">
    <source>
        <dbReference type="Proteomes" id="UP001179952"/>
    </source>
</evidence>
<comment type="caution">
    <text evidence="1">The sequence shown here is derived from an EMBL/GenBank/DDBJ whole genome shotgun (WGS) entry which is preliminary data.</text>
</comment>
<gene>
    <name evidence="1" type="ORF">QJS04_geneDACA022021</name>
</gene>
<reference evidence="1" key="1">
    <citation type="journal article" date="2023" name="Nat. Commun.">
        <title>Diploid and tetraploid genomes of Acorus and the evolution of monocots.</title>
        <authorList>
            <person name="Ma L."/>
            <person name="Liu K.W."/>
            <person name="Li Z."/>
            <person name="Hsiao Y.Y."/>
            <person name="Qi Y."/>
            <person name="Fu T."/>
            <person name="Tang G.D."/>
            <person name="Zhang D."/>
            <person name="Sun W.H."/>
            <person name="Liu D.K."/>
            <person name="Li Y."/>
            <person name="Chen G.Z."/>
            <person name="Liu X.D."/>
            <person name="Liao X.Y."/>
            <person name="Jiang Y.T."/>
            <person name="Yu X."/>
            <person name="Hao Y."/>
            <person name="Huang J."/>
            <person name="Zhao X.W."/>
            <person name="Ke S."/>
            <person name="Chen Y.Y."/>
            <person name="Wu W.L."/>
            <person name="Hsu J.L."/>
            <person name="Lin Y.F."/>
            <person name="Huang M.D."/>
            <person name="Li C.Y."/>
            <person name="Huang L."/>
            <person name="Wang Z.W."/>
            <person name="Zhao X."/>
            <person name="Zhong W.Y."/>
            <person name="Peng D.H."/>
            <person name="Ahmad S."/>
            <person name="Lan S."/>
            <person name="Zhang J.S."/>
            <person name="Tsai W.C."/>
            <person name="Van de Peer Y."/>
            <person name="Liu Z.J."/>
        </authorList>
    </citation>
    <scope>NUCLEOTIDE SEQUENCE</scope>
    <source>
        <strain evidence="1">SCP</strain>
    </source>
</reference>
<dbReference type="AlphaFoldDB" id="A0AAV9A3J0"/>
<name>A0AAV9A3J0_ACOGR</name>
<organism evidence="1 2">
    <name type="scientific">Acorus gramineus</name>
    <name type="common">Dwarf sweet flag</name>
    <dbReference type="NCBI Taxonomy" id="55184"/>
    <lineage>
        <taxon>Eukaryota</taxon>
        <taxon>Viridiplantae</taxon>
        <taxon>Streptophyta</taxon>
        <taxon>Embryophyta</taxon>
        <taxon>Tracheophyta</taxon>
        <taxon>Spermatophyta</taxon>
        <taxon>Magnoliopsida</taxon>
        <taxon>Liliopsida</taxon>
        <taxon>Acoraceae</taxon>
        <taxon>Acorus</taxon>
    </lineage>
</organism>